<evidence type="ECO:0000256" key="8">
    <source>
        <dbReference type="ARBA" id="ARBA00023242"/>
    </source>
</evidence>
<dbReference type="AlphaFoldDB" id="A0A7K4XTG7"/>
<keyword evidence="14" id="KW-1185">Reference proteome</keyword>
<feature type="non-terminal residue" evidence="13">
    <location>
        <position position="640"/>
    </location>
</feature>
<feature type="non-terminal residue" evidence="13">
    <location>
        <position position="1"/>
    </location>
</feature>
<gene>
    <name evidence="13" type="primary">Uimc1</name>
    <name evidence="13" type="ORF">REGSAT_R08912</name>
</gene>
<dbReference type="GO" id="GO:0006325">
    <property type="term" value="P:chromatin organization"/>
    <property type="evidence" value="ECO:0007669"/>
    <property type="project" value="UniProtKB-KW"/>
</dbReference>
<feature type="region of interest" description="Disordered" evidence="11">
    <location>
        <begin position="254"/>
        <end position="280"/>
    </location>
</feature>
<keyword evidence="5" id="KW-0227">DNA damage</keyword>
<evidence type="ECO:0000256" key="5">
    <source>
        <dbReference type="ARBA" id="ARBA00022763"/>
    </source>
</evidence>
<feature type="compositionally biased region" description="Polar residues" evidence="11">
    <location>
        <begin position="118"/>
        <end position="134"/>
    </location>
</feature>
<feature type="compositionally biased region" description="Polar residues" evidence="11">
    <location>
        <begin position="367"/>
        <end position="376"/>
    </location>
</feature>
<dbReference type="InterPro" id="IPR003903">
    <property type="entry name" value="UIM_dom"/>
</dbReference>
<evidence type="ECO:0000259" key="12">
    <source>
        <dbReference type="Pfam" id="PF18282"/>
    </source>
</evidence>
<feature type="region of interest" description="Disordered" evidence="11">
    <location>
        <begin position="465"/>
        <end position="523"/>
    </location>
</feature>
<feature type="compositionally biased region" description="Low complexity" evidence="11">
    <location>
        <begin position="168"/>
        <end position="177"/>
    </location>
</feature>
<sequence length="640" mass="69659">MPRRKKSGEGLESRGQDGEEEEEEKSPANGKKKRSFVDAFIVISDSDGEQESKEETGLQTKRAKQLDRTTFAAKRKIAQMTEEEQFALALKMSEQEAREVNCQEEEEEELLRKAIAESLSSCQPSDSLTATPQLSVEELDSQGQSQPAEKEGSEILGGLAFCPDTPPSDCSSHSQSSRADGNGQMDDFTSLSPTFGKVASGGSWRLTPRRLFTSPSSSSGAADHEPEEQLLPCTGHSVGEAGAGTSATLWKSRTTEQWDSPGRSGGGAGTKHSSQPGHTAKVCVSTEQAEQNEGSGICMLTAVEGKHQQEEARDTVHYYWGIPFCPKGVDPNQYTKVILCQLEVYQKSLKQAQRQLLHKKEFGNPVVPSSSLSQNELGKGEEISRENGVADCTEDGDTEGQESENITWLHPSKRREAESPGHSMEEEKNSTSDDEPTTSYCQPSQVLPAEDVPEDGEPMQIAQSISTMTPLGSKRSPDIATENSAEEEISVCPETQPSPLEAVEEEREELHSDSRGAPMQVGEDEDAGRAVSECSRVSCPLCDHGFPADEIEVHAMYCNGVAGPEPGQDAAPVLTRHQREARNKVASGESSPPSLDIDKCEKCYLCKSLVPLLQYQRHVDSCLQAARQAQGTRRLRRAKV</sequence>
<keyword evidence="4" id="KW-0677">Repeat</keyword>
<dbReference type="GO" id="GO:0070531">
    <property type="term" value="C:BRCA1-A complex"/>
    <property type="evidence" value="ECO:0007669"/>
    <property type="project" value="InterPro"/>
</dbReference>
<comment type="caution">
    <text evidence="13">The sequence shown here is derived from an EMBL/GenBank/DDBJ whole genome shotgun (WGS) entry which is preliminary data.</text>
</comment>
<comment type="similarity">
    <text evidence="2">Belongs to the RAP80 family.</text>
</comment>
<feature type="region of interest" description="Disordered" evidence="11">
    <location>
        <begin position="115"/>
        <end position="194"/>
    </location>
</feature>
<proteinExistence type="inferred from homology"/>
<dbReference type="EMBL" id="VWZN01016705">
    <property type="protein sequence ID" value="NWR50241.1"/>
    <property type="molecule type" value="Genomic_DNA"/>
</dbReference>
<dbReference type="PANTHER" id="PTHR15932:SF2">
    <property type="entry name" value="BRCA1-A COMPLEX SUBUNIT RAP80"/>
    <property type="match status" value="1"/>
</dbReference>
<evidence type="ECO:0000256" key="9">
    <source>
        <dbReference type="ARBA" id="ARBA00029973"/>
    </source>
</evidence>
<evidence type="ECO:0000256" key="4">
    <source>
        <dbReference type="ARBA" id="ARBA00022737"/>
    </source>
</evidence>
<dbReference type="GO" id="GO:0070530">
    <property type="term" value="F:K63-linked polyubiquitin modification-dependent protein binding"/>
    <property type="evidence" value="ECO:0007669"/>
    <property type="project" value="InterPro"/>
</dbReference>
<dbReference type="GO" id="GO:0006302">
    <property type="term" value="P:double-strand break repair"/>
    <property type="evidence" value="ECO:0007669"/>
    <property type="project" value="InterPro"/>
</dbReference>
<name>A0A7K4XTG7_REGSA</name>
<evidence type="ECO:0000256" key="2">
    <source>
        <dbReference type="ARBA" id="ARBA00006465"/>
    </source>
</evidence>
<dbReference type="Gene3D" id="6.10.250.1800">
    <property type="match status" value="1"/>
</dbReference>
<dbReference type="GO" id="GO:0042393">
    <property type="term" value="F:histone binding"/>
    <property type="evidence" value="ECO:0007669"/>
    <property type="project" value="TreeGrafter"/>
</dbReference>
<evidence type="ECO:0000256" key="7">
    <source>
        <dbReference type="ARBA" id="ARBA00023204"/>
    </source>
</evidence>
<evidence type="ECO:0000256" key="1">
    <source>
        <dbReference type="ARBA" id="ARBA00004123"/>
    </source>
</evidence>
<dbReference type="PROSITE" id="PS50330">
    <property type="entry name" value="UIM"/>
    <property type="match status" value="1"/>
</dbReference>
<dbReference type="Pfam" id="PF18282">
    <property type="entry name" value="RAP80_UIM"/>
    <property type="match status" value="1"/>
</dbReference>
<reference evidence="13 14" key="1">
    <citation type="submission" date="2019-09" db="EMBL/GenBank/DDBJ databases">
        <title>Bird 10,000 Genomes (B10K) Project - Family phase.</title>
        <authorList>
            <person name="Zhang G."/>
        </authorList>
    </citation>
    <scope>NUCLEOTIDE SEQUENCE [LARGE SCALE GENOMIC DNA]</scope>
    <source>
        <strain evidence="13">B10K-DU-001-18</strain>
        <tissue evidence="13">Muscle</tissue>
    </source>
</reference>
<evidence type="ECO:0000256" key="10">
    <source>
        <dbReference type="ARBA" id="ARBA00031558"/>
    </source>
</evidence>
<feature type="domain" description="RAP80 N-terminal" evidence="12">
    <location>
        <begin position="73"/>
        <end position="127"/>
    </location>
</feature>
<dbReference type="Proteomes" id="UP000529728">
    <property type="component" value="Unassembled WGS sequence"/>
</dbReference>
<dbReference type="PANTHER" id="PTHR15932">
    <property type="entry name" value="UBIQUITIN INTERACTION MOTIF-CONTAINING PROTEIN 1"/>
    <property type="match status" value="1"/>
</dbReference>
<organism evidence="13 14">
    <name type="scientific">Regulus satrapa</name>
    <name type="common">Golden-crowned kinglet</name>
    <dbReference type="NCBI Taxonomy" id="13245"/>
    <lineage>
        <taxon>Eukaryota</taxon>
        <taxon>Metazoa</taxon>
        <taxon>Chordata</taxon>
        <taxon>Craniata</taxon>
        <taxon>Vertebrata</taxon>
        <taxon>Euteleostomi</taxon>
        <taxon>Archelosauria</taxon>
        <taxon>Archosauria</taxon>
        <taxon>Dinosauria</taxon>
        <taxon>Saurischia</taxon>
        <taxon>Theropoda</taxon>
        <taxon>Coelurosauria</taxon>
        <taxon>Aves</taxon>
        <taxon>Neognathae</taxon>
        <taxon>Neoaves</taxon>
        <taxon>Telluraves</taxon>
        <taxon>Australaves</taxon>
        <taxon>Passeriformes</taxon>
        <taxon>Regulidae</taxon>
        <taxon>Regulus</taxon>
    </lineage>
</organism>
<evidence type="ECO:0000313" key="13">
    <source>
        <dbReference type="EMBL" id="NWR50241.1"/>
    </source>
</evidence>
<feature type="compositionally biased region" description="Basic and acidic residues" evidence="11">
    <location>
        <begin position="414"/>
        <end position="431"/>
    </location>
</feature>
<feature type="compositionally biased region" description="Acidic residues" evidence="11">
    <location>
        <begin position="392"/>
        <end position="402"/>
    </location>
</feature>
<dbReference type="InterPro" id="IPR040714">
    <property type="entry name" value="RAP80_UIM"/>
</dbReference>
<keyword evidence="8" id="KW-0539">Nucleus</keyword>
<accession>A0A7K4XTG7</accession>
<dbReference type="SMART" id="SM00726">
    <property type="entry name" value="UIM"/>
    <property type="match status" value="2"/>
</dbReference>
<protein>
    <recommendedName>
        <fullName evidence="3">BRCA1-A complex subunit RAP80</fullName>
    </recommendedName>
    <alternativeName>
        <fullName evidence="10">Receptor-associated protein 80</fullName>
    </alternativeName>
    <alternativeName>
        <fullName evidence="9">Ubiquitin interaction motif-containing protein 1</fullName>
    </alternativeName>
</protein>
<dbReference type="InterPro" id="IPR038868">
    <property type="entry name" value="RAP80"/>
</dbReference>
<dbReference type="CDD" id="cd20912">
    <property type="entry name" value="AIR_RAP80-like"/>
    <property type="match status" value="1"/>
</dbReference>
<keyword evidence="7" id="KW-0234">DNA repair</keyword>
<comment type="subcellular location">
    <subcellularLocation>
        <location evidence="1">Nucleus</location>
    </subcellularLocation>
</comment>
<evidence type="ECO:0000313" key="14">
    <source>
        <dbReference type="Proteomes" id="UP000529728"/>
    </source>
</evidence>
<dbReference type="GO" id="GO:0045739">
    <property type="term" value="P:positive regulation of DNA repair"/>
    <property type="evidence" value="ECO:0007669"/>
    <property type="project" value="TreeGrafter"/>
</dbReference>
<feature type="compositionally biased region" description="Basic and acidic residues" evidence="11">
    <location>
        <begin position="7"/>
        <end position="17"/>
    </location>
</feature>
<dbReference type="OrthoDB" id="7536094at2759"/>
<evidence type="ECO:0000256" key="3">
    <source>
        <dbReference type="ARBA" id="ARBA00021660"/>
    </source>
</evidence>
<evidence type="ECO:0000256" key="6">
    <source>
        <dbReference type="ARBA" id="ARBA00022853"/>
    </source>
</evidence>
<keyword evidence="6" id="KW-0156">Chromatin regulator</keyword>
<feature type="region of interest" description="Disordered" evidence="11">
    <location>
        <begin position="1"/>
        <end position="65"/>
    </location>
</feature>
<feature type="region of interest" description="Disordered" evidence="11">
    <location>
        <begin position="207"/>
        <end position="226"/>
    </location>
</feature>
<evidence type="ECO:0000256" key="11">
    <source>
        <dbReference type="SAM" id="MobiDB-lite"/>
    </source>
</evidence>
<feature type="region of interest" description="Disordered" evidence="11">
    <location>
        <begin position="364"/>
        <end position="443"/>
    </location>
</feature>